<dbReference type="EMBL" id="LASV01000046">
    <property type="protein sequence ID" value="KKA24858.1"/>
    <property type="molecule type" value="Genomic_DNA"/>
</dbReference>
<feature type="transmembrane region" description="Helical" evidence="9">
    <location>
        <begin position="279"/>
        <end position="298"/>
    </location>
</feature>
<evidence type="ECO:0000256" key="1">
    <source>
        <dbReference type="ARBA" id="ARBA00004141"/>
    </source>
</evidence>
<dbReference type="GO" id="GO:0022857">
    <property type="term" value="F:transmembrane transporter activity"/>
    <property type="evidence" value="ECO:0007669"/>
    <property type="project" value="InterPro"/>
</dbReference>
<evidence type="ECO:0000256" key="3">
    <source>
        <dbReference type="ARBA" id="ARBA00022448"/>
    </source>
</evidence>
<accession>A0A0F4Z4Q8</accession>
<feature type="transmembrane region" description="Helical" evidence="9">
    <location>
        <begin position="415"/>
        <end position="434"/>
    </location>
</feature>
<keyword evidence="3" id="KW-0813">Transport</keyword>
<keyword evidence="12" id="KW-1185">Reference proteome</keyword>
<evidence type="ECO:0000256" key="2">
    <source>
        <dbReference type="ARBA" id="ARBA00008335"/>
    </source>
</evidence>
<dbReference type="OrthoDB" id="10021397at2759"/>
<dbReference type="PROSITE" id="PS50850">
    <property type="entry name" value="MFS"/>
    <property type="match status" value="1"/>
</dbReference>
<comment type="caution">
    <text evidence="11">The sequence shown here is derived from an EMBL/GenBank/DDBJ whole genome shotgun (WGS) entry which is preliminary data.</text>
</comment>
<evidence type="ECO:0000256" key="4">
    <source>
        <dbReference type="ARBA" id="ARBA00022692"/>
    </source>
</evidence>
<proteinExistence type="inferred from homology"/>
<feature type="transmembrane region" description="Helical" evidence="9">
    <location>
        <begin position="241"/>
        <end position="259"/>
    </location>
</feature>
<evidence type="ECO:0000256" key="5">
    <source>
        <dbReference type="ARBA" id="ARBA00022989"/>
    </source>
</evidence>
<feature type="transmembrane region" description="Helical" evidence="9">
    <location>
        <begin position="528"/>
        <end position="547"/>
    </location>
</feature>
<evidence type="ECO:0000259" key="10">
    <source>
        <dbReference type="PROSITE" id="PS50850"/>
    </source>
</evidence>
<evidence type="ECO:0000313" key="12">
    <source>
        <dbReference type="Proteomes" id="UP000053958"/>
    </source>
</evidence>
<evidence type="ECO:0000256" key="9">
    <source>
        <dbReference type="SAM" id="Phobius"/>
    </source>
</evidence>
<feature type="transmembrane region" description="Helical" evidence="9">
    <location>
        <begin position="385"/>
        <end position="406"/>
    </location>
</feature>
<feature type="transmembrane region" description="Helical" evidence="9">
    <location>
        <begin position="310"/>
        <end position="327"/>
    </location>
</feature>
<feature type="compositionally biased region" description="Basic and acidic residues" evidence="8">
    <location>
        <begin position="587"/>
        <end position="603"/>
    </location>
</feature>
<feature type="transmembrane region" description="Helical" evidence="9">
    <location>
        <begin position="440"/>
        <end position="459"/>
    </location>
</feature>
<organism evidence="11 12">
    <name type="scientific">Rasamsonia emersonii (strain ATCC 16479 / CBS 393.64 / IMI 116815)</name>
    <dbReference type="NCBI Taxonomy" id="1408163"/>
    <lineage>
        <taxon>Eukaryota</taxon>
        <taxon>Fungi</taxon>
        <taxon>Dikarya</taxon>
        <taxon>Ascomycota</taxon>
        <taxon>Pezizomycotina</taxon>
        <taxon>Eurotiomycetes</taxon>
        <taxon>Eurotiomycetidae</taxon>
        <taxon>Eurotiales</taxon>
        <taxon>Trichocomaceae</taxon>
        <taxon>Rasamsonia</taxon>
    </lineage>
</organism>
<keyword evidence="7" id="KW-0325">Glycoprotein</keyword>
<feature type="transmembrane region" description="Helical" evidence="9">
    <location>
        <begin position="114"/>
        <end position="132"/>
    </location>
</feature>
<dbReference type="Gene3D" id="1.20.1250.20">
    <property type="entry name" value="MFS general substrate transporter like domains"/>
    <property type="match status" value="1"/>
</dbReference>
<dbReference type="Proteomes" id="UP000053958">
    <property type="component" value="Unassembled WGS sequence"/>
</dbReference>
<name>A0A0F4Z4Q8_RASE3</name>
<keyword evidence="5 9" id="KW-1133">Transmembrane helix</keyword>
<gene>
    <name evidence="11" type="ORF">T310_1126</name>
</gene>
<evidence type="ECO:0000256" key="7">
    <source>
        <dbReference type="ARBA" id="ARBA00023180"/>
    </source>
</evidence>
<feature type="domain" description="Major facilitator superfamily (MFS) profile" evidence="10">
    <location>
        <begin position="10"/>
        <end position="552"/>
    </location>
</feature>
<evidence type="ECO:0000313" key="11">
    <source>
        <dbReference type="EMBL" id="KKA24858.1"/>
    </source>
</evidence>
<feature type="region of interest" description="Disordered" evidence="8">
    <location>
        <begin position="585"/>
        <end position="623"/>
    </location>
</feature>
<feature type="transmembrane region" description="Helical" evidence="9">
    <location>
        <begin position="553"/>
        <end position="570"/>
    </location>
</feature>
<keyword evidence="4 9" id="KW-0812">Transmembrane</keyword>
<dbReference type="PANTHER" id="PTHR23501:SF187">
    <property type="entry name" value="MAJOR FACILITATOR SUPERFAMILY (MFS) PROFILE DOMAIN-CONTAINING PROTEIN"/>
    <property type="match status" value="1"/>
</dbReference>
<evidence type="ECO:0000256" key="8">
    <source>
        <dbReference type="SAM" id="MobiDB-lite"/>
    </source>
</evidence>
<dbReference type="GO" id="GO:0005886">
    <property type="term" value="C:plasma membrane"/>
    <property type="evidence" value="ECO:0007669"/>
    <property type="project" value="TreeGrafter"/>
</dbReference>
<sequence>MAAMNSPDTIYVGVLVTSTIAGRTYVIVDCCFLQMGGASFMQTGSPKPSCHSPTWRKAAEVRQVNNVKPPSMNSPGGPDVAELNHDGNNNGALEATAPQEHIESNVSQPSHKGFRFWAIMVALCITGLLGALENTVVATSLPTIVRELDIGDNYVWITNIFFLTSGICGGANNGTTLIVARAIQGIGSGGVNMIVDVIISDLVPLRERGNYIAIVLIVYSIGTSLGPFVGGAIVQHSTWRWVFYINLPVGGDTLVLLFLLLRVKSNKMTLLRKVRRIDFIGNAVIMASSVSVLYALTYGGSRYPWSDARTIVPLMLGLVGIALFMAIEGSPWIREPVTPPRLFAHKMGAIVAINTLMNSILLYWVMFFLPIYFQGVLQSSPARSGVQMLPIVLVAVPGAVVTVIVLSKFGRYKHLHLVGFAIVTIGLGLFSLLETSTAEWVIFQMFAAAGSGMILNTLLPAFQAGLPESDQASATASWAFIRSFGNVWSVAIPAAIFNNRFDDLSSRISDGAVRAVLSGDQAYEHATAAFLATLSDAVCTLVISIFVDALQRVWYISVMFSSVAFILALFEKEIPLRTELDTEFGMEETKDKTGDAPSKDVEKASSSSSGLQQNQTVERVVWD</sequence>
<dbReference type="InterPro" id="IPR036259">
    <property type="entry name" value="MFS_trans_sf"/>
</dbReference>
<dbReference type="AlphaFoldDB" id="A0A0F4Z4Q8"/>
<dbReference type="RefSeq" id="XP_013331470.1">
    <property type="nucleotide sequence ID" value="XM_013476016.1"/>
</dbReference>
<dbReference type="Pfam" id="PF07690">
    <property type="entry name" value="MFS_1"/>
    <property type="match status" value="1"/>
</dbReference>
<feature type="transmembrane region" description="Helical" evidence="9">
    <location>
        <begin position="211"/>
        <end position="235"/>
    </location>
</feature>
<reference evidence="11 12" key="1">
    <citation type="submission" date="2015-04" db="EMBL/GenBank/DDBJ databases">
        <authorList>
            <person name="Heijne W.H."/>
            <person name="Fedorova N.D."/>
            <person name="Nierman W.C."/>
            <person name="Vollebregt A.W."/>
            <person name="Zhao Z."/>
            <person name="Wu L."/>
            <person name="Kumar M."/>
            <person name="Stam H."/>
            <person name="van den Berg M.A."/>
            <person name="Pel H.J."/>
        </authorList>
    </citation>
    <scope>NUCLEOTIDE SEQUENCE [LARGE SCALE GENOMIC DNA]</scope>
    <source>
        <strain evidence="11 12">CBS 393.64</strain>
    </source>
</reference>
<dbReference type="InterPro" id="IPR011701">
    <property type="entry name" value="MFS"/>
</dbReference>
<dbReference type="GeneID" id="25313477"/>
<comment type="similarity">
    <text evidence="2">Belongs to the major facilitator superfamily.</text>
</comment>
<keyword evidence="6 9" id="KW-0472">Membrane</keyword>
<comment type="subcellular location">
    <subcellularLocation>
        <location evidence="1">Membrane</location>
        <topology evidence="1">Multi-pass membrane protein</topology>
    </subcellularLocation>
</comment>
<evidence type="ECO:0000256" key="6">
    <source>
        <dbReference type="ARBA" id="ARBA00023136"/>
    </source>
</evidence>
<dbReference type="InterPro" id="IPR020846">
    <property type="entry name" value="MFS_dom"/>
</dbReference>
<feature type="transmembrane region" description="Helical" evidence="9">
    <location>
        <begin position="153"/>
        <end position="172"/>
    </location>
</feature>
<feature type="transmembrane region" description="Helical" evidence="9">
    <location>
        <begin position="348"/>
        <end position="373"/>
    </location>
</feature>
<dbReference type="Gene3D" id="1.20.1720.10">
    <property type="entry name" value="Multidrug resistance protein D"/>
    <property type="match status" value="1"/>
</dbReference>
<dbReference type="SUPFAM" id="SSF103473">
    <property type="entry name" value="MFS general substrate transporter"/>
    <property type="match status" value="1"/>
</dbReference>
<protein>
    <submittedName>
        <fullName evidence="11">Multidrug resistance protein fnx1</fullName>
    </submittedName>
</protein>
<dbReference type="PANTHER" id="PTHR23501">
    <property type="entry name" value="MAJOR FACILITATOR SUPERFAMILY"/>
    <property type="match status" value="1"/>
</dbReference>